<comment type="caution">
    <text evidence="2">The sequence shown here is derived from an EMBL/GenBank/DDBJ whole genome shotgun (WGS) entry which is preliminary data.</text>
</comment>
<feature type="transmembrane region" description="Helical" evidence="1">
    <location>
        <begin position="219"/>
        <end position="237"/>
    </location>
</feature>
<evidence type="ECO:0000313" key="3">
    <source>
        <dbReference type="Proteomes" id="UP001597231"/>
    </source>
</evidence>
<feature type="transmembrane region" description="Helical" evidence="1">
    <location>
        <begin position="95"/>
        <end position="121"/>
    </location>
</feature>
<protein>
    <submittedName>
        <fullName evidence="2">Beta-carotene 15,15'-monooxygenase</fullName>
    </submittedName>
</protein>
<keyword evidence="1" id="KW-1133">Transmembrane helix</keyword>
<name>A0ABW3U0K8_9BACL</name>
<keyword evidence="1" id="KW-0812">Transmembrane</keyword>
<evidence type="ECO:0000313" key="2">
    <source>
        <dbReference type="EMBL" id="MFD1205643.1"/>
    </source>
</evidence>
<dbReference type="EMBL" id="JBHTLT010000049">
    <property type="protein sequence ID" value="MFD1205643.1"/>
    <property type="molecule type" value="Genomic_DNA"/>
</dbReference>
<evidence type="ECO:0000256" key="1">
    <source>
        <dbReference type="SAM" id="Phobius"/>
    </source>
</evidence>
<reference evidence="3" key="1">
    <citation type="journal article" date="2019" name="Int. J. Syst. Evol. Microbiol.">
        <title>The Global Catalogue of Microorganisms (GCM) 10K type strain sequencing project: providing services to taxonomists for standard genome sequencing and annotation.</title>
        <authorList>
            <consortium name="The Broad Institute Genomics Platform"/>
            <consortium name="The Broad Institute Genome Sequencing Center for Infectious Disease"/>
            <person name="Wu L."/>
            <person name="Ma J."/>
        </authorList>
    </citation>
    <scope>NUCLEOTIDE SEQUENCE [LARGE SCALE GENOMIC DNA]</scope>
    <source>
        <strain evidence="3">CCUG 53915</strain>
    </source>
</reference>
<feature type="transmembrane region" description="Helical" evidence="1">
    <location>
        <begin position="42"/>
        <end position="60"/>
    </location>
</feature>
<keyword evidence="1" id="KW-0472">Membrane</keyword>
<dbReference type="RefSeq" id="WP_381480871.1">
    <property type="nucleotide sequence ID" value="NZ_JBHTLT010000049.1"/>
</dbReference>
<dbReference type="Proteomes" id="UP001597231">
    <property type="component" value="Unassembled WGS sequence"/>
</dbReference>
<keyword evidence="3" id="KW-1185">Reference proteome</keyword>
<organism evidence="2 3">
    <name type="scientific">Sporosarcina contaminans</name>
    <dbReference type="NCBI Taxonomy" id="633403"/>
    <lineage>
        <taxon>Bacteria</taxon>
        <taxon>Bacillati</taxon>
        <taxon>Bacillota</taxon>
        <taxon>Bacilli</taxon>
        <taxon>Bacillales</taxon>
        <taxon>Caryophanaceae</taxon>
        <taxon>Sporosarcina</taxon>
    </lineage>
</organism>
<feature type="transmembrane region" description="Helical" evidence="1">
    <location>
        <begin position="192"/>
        <end position="213"/>
    </location>
</feature>
<feature type="transmembrane region" description="Helical" evidence="1">
    <location>
        <begin position="12"/>
        <end position="30"/>
    </location>
</feature>
<gene>
    <name evidence="2" type="ORF">ACFQ38_11085</name>
</gene>
<proteinExistence type="predicted"/>
<accession>A0ABW3U0K8</accession>
<sequence>MALSSVSSKQKWLFLLLFIVLLSNFAVYRLPAIPLPQDANGVVLGSLLDFSIVAPLLILSITRKKGYTVKRFFTFMVLGLVAARFIIPAEHFAPFQFVPFIAVGFEVVILIAEIGLLFLLAKHLPGILRELKKEKLNGLFAFPAIVKERVSSHPIISIISAEMLMFYYAFASWKRKPIIGESTFTLHQKTSYIAFNIMLIHAIVLETFGLHWWLHDQSILLSVILLILNVYSILFFIGDIQAVRLNPLKLNRNYMQVSLGLMKRMEIPYSNIENILWEEKAATFSLKQRGTIDFIAKDFEDVKPQCILQLKRPIKAVMFLGFEKEFHTVALRVDELSRFRQQLEHKVNEKSSRE</sequence>
<feature type="transmembrane region" description="Helical" evidence="1">
    <location>
        <begin position="72"/>
        <end position="89"/>
    </location>
</feature>